<accession>A0A2L1IWB8</accession>
<evidence type="ECO:0000256" key="1">
    <source>
        <dbReference type="SAM" id="MobiDB-lite"/>
    </source>
</evidence>
<keyword evidence="3" id="KW-1185">Reference proteome</keyword>
<sequence>MEDEKPENEIEIEKNENTGEQDHPEEKTTEDEPSFRYSSSGRPYIRYTSLPRRGSIWNSPLGLAVVGILVSKGMDLAYRAFIEREKTKRTENQTTVQSPTKK</sequence>
<feature type="region of interest" description="Disordered" evidence="1">
    <location>
        <begin position="1"/>
        <end position="42"/>
    </location>
</feature>
<gene>
    <name evidence="2" type="ORF">SEA_BING_46</name>
</gene>
<proteinExistence type="predicted"/>
<organism evidence="2 3">
    <name type="scientific">Streptomyces phage Bing</name>
    <dbReference type="NCBI Taxonomy" id="2079427"/>
    <lineage>
        <taxon>Viruses</taxon>
        <taxon>Duplodnaviria</taxon>
        <taxon>Heunggongvirae</taxon>
        <taxon>Uroviricota</taxon>
        <taxon>Caudoviricetes</taxon>
        <taxon>Bingvirus</taxon>
        <taxon>Bingvirus bing</taxon>
    </lineage>
</organism>
<evidence type="ECO:0000313" key="2">
    <source>
        <dbReference type="EMBL" id="AVD99468.1"/>
    </source>
</evidence>
<dbReference type="Proteomes" id="UP000241360">
    <property type="component" value="Segment"/>
</dbReference>
<feature type="compositionally biased region" description="Basic and acidic residues" evidence="1">
    <location>
        <begin position="7"/>
        <end position="27"/>
    </location>
</feature>
<protein>
    <submittedName>
        <fullName evidence="2">Uncharacterized protein</fullName>
    </submittedName>
</protein>
<reference evidence="3" key="1">
    <citation type="submission" date="2018-01" db="EMBL/GenBank/DDBJ databases">
        <authorList>
            <person name="Wardenburg K.E."/>
            <person name="Rana S."/>
            <person name="Felix E."/>
            <person name="Puentes R.J."/>
            <person name="Shaffer C.D."/>
            <person name="Weston-Hafer K.A."/>
            <person name="Russell D.A."/>
            <person name="Pope W.H."/>
            <person name="Jacobs-Sera D."/>
            <person name="Hendrix R.W."/>
            <person name="Hatfull G.F."/>
        </authorList>
    </citation>
    <scope>NUCLEOTIDE SEQUENCE [LARGE SCALE GENOMIC DNA]</scope>
</reference>
<name>A0A2L1IWB8_9CAUD</name>
<dbReference type="EMBL" id="MG757154">
    <property type="protein sequence ID" value="AVD99468.1"/>
    <property type="molecule type" value="Genomic_DNA"/>
</dbReference>
<evidence type="ECO:0000313" key="3">
    <source>
        <dbReference type="Proteomes" id="UP000241360"/>
    </source>
</evidence>